<dbReference type="Gene3D" id="1.10.3720.10">
    <property type="entry name" value="MetI-like"/>
    <property type="match status" value="1"/>
</dbReference>
<evidence type="ECO:0000256" key="6">
    <source>
        <dbReference type="ARBA" id="ARBA00023136"/>
    </source>
</evidence>
<keyword evidence="11" id="KW-1185">Reference proteome</keyword>
<evidence type="ECO:0000313" key="10">
    <source>
        <dbReference type="EMBL" id="MPY59412.1"/>
    </source>
</evidence>
<gene>
    <name evidence="10" type="ORF">FNH08_20245</name>
</gene>
<dbReference type="GO" id="GO:0055085">
    <property type="term" value="P:transmembrane transport"/>
    <property type="evidence" value="ECO:0007669"/>
    <property type="project" value="InterPro"/>
</dbReference>
<name>A0A5N8XIW7_9ACTN</name>
<dbReference type="InterPro" id="IPR035906">
    <property type="entry name" value="MetI-like_sf"/>
</dbReference>
<dbReference type="PROSITE" id="PS50928">
    <property type="entry name" value="ABC_TM1"/>
    <property type="match status" value="1"/>
</dbReference>
<evidence type="ECO:0000256" key="3">
    <source>
        <dbReference type="ARBA" id="ARBA00022475"/>
    </source>
</evidence>
<comment type="caution">
    <text evidence="10">The sequence shown here is derived from an EMBL/GenBank/DDBJ whole genome shotgun (WGS) entry which is preliminary data.</text>
</comment>
<evidence type="ECO:0000256" key="5">
    <source>
        <dbReference type="ARBA" id="ARBA00022989"/>
    </source>
</evidence>
<evidence type="ECO:0000256" key="4">
    <source>
        <dbReference type="ARBA" id="ARBA00022692"/>
    </source>
</evidence>
<dbReference type="RefSeq" id="WP_407704416.1">
    <property type="nucleotide sequence ID" value="NZ_VJZC01000138.1"/>
</dbReference>
<feature type="transmembrane region" description="Helical" evidence="7">
    <location>
        <begin position="136"/>
        <end position="157"/>
    </location>
</feature>
<keyword evidence="6 7" id="KW-0472">Membrane</keyword>
<keyword evidence="2 7" id="KW-0813">Transport</keyword>
<organism evidence="10 11">
    <name type="scientific">Streptomyces spongiae</name>
    <dbReference type="NCBI Taxonomy" id="565072"/>
    <lineage>
        <taxon>Bacteria</taxon>
        <taxon>Bacillati</taxon>
        <taxon>Actinomycetota</taxon>
        <taxon>Actinomycetes</taxon>
        <taxon>Kitasatosporales</taxon>
        <taxon>Streptomycetaceae</taxon>
        <taxon>Streptomyces</taxon>
    </lineage>
</organism>
<feature type="domain" description="ABC transmembrane type-1" evidence="9">
    <location>
        <begin position="99"/>
        <end position="315"/>
    </location>
</feature>
<dbReference type="SUPFAM" id="SSF161098">
    <property type="entry name" value="MetI-like"/>
    <property type="match status" value="1"/>
</dbReference>
<dbReference type="GO" id="GO:0005886">
    <property type="term" value="C:plasma membrane"/>
    <property type="evidence" value="ECO:0007669"/>
    <property type="project" value="UniProtKB-SubCell"/>
</dbReference>
<dbReference type="InterPro" id="IPR000515">
    <property type="entry name" value="MetI-like"/>
</dbReference>
<accession>A0A5N8XIW7</accession>
<dbReference type="CDD" id="cd06261">
    <property type="entry name" value="TM_PBP2"/>
    <property type="match status" value="1"/>
</dbReference>
<feature type="transmembrane region" description="Helical" evidence="7">
    <location>
        <begin position="183"/>
        <end position="207"/>
    </location>
</feature>
<comment type="subcellular location">
    <subcellularLocation>
        <location evidence="1 7">Cell membrane</location>
        <topology evidence="1 7">Multi-pass membrane protein</topology>
    </subcellularLocation>
</comment>
<evidence type="ECO:0000256" key="2">
    <source>
        <dbReference type="ARBA" id="ARBA00022448"/>
    </source>
</evidence>
<sequence>MSTGQLTERGAASPGRPAPGKPGVRRAPRLGSRRMRRAGAFYVFTGPWLLGFLILTAYPLGYALWLSFTNSDGLSSHPRFVGLDNYREVFTDPDTLDSLARTGLFTAITVPLTITAGLFLAVLLNQPIRARGLFRTLLYLPAVVPPVGAALTFKLIFDRDSGSANGLLDMFGVNGVAWLADPYARWVLITLTLWAAGNVMIISLAGLQDIPRELHEAARVDGASQWQSFTRITLPLLSPVLFFQVVTGIIAALQTFAPLLISLDPTPQGVSAVPRSNNLIMINVFTQYFANSRYGYASALLWVLFVFIIAITLVVFRLSKGAVFYSVDPEQEKTRSRTIGGS</sequence>
<evidence type="ECO:0000256" key="8">
    <source>
        <dbReference type="SAM" id="MobiDB-lite"/>
    </source>
</evidence>
<feature type="transmembrane region" description="Helical" evidence="7">
    <location>
        <begin position="240"/>
        <end position="261"/>
    </location>
</feature>
<protein>
    <submittedName>
        <fullName evidence="10">Sugar ABC transporter permease</fullName>
    </submittedName>
</protein>
<dbReference type="Pfam" id="PF00528">
    <property type="entry name" value="BPD_transp_1"/>
    <property type="match status" value="1"/>
</dbReference>
<dbReference type="PANTHER" id="PTHR30193:SF41">
    <property type="entry name" value="DIACETYLCHITOBIOSE UPTAKE SYSTEM PERMEASE PROTEIN NGCF"/>
    <property type="match status" value="1"/>
</dbReference>
<feature type="transmembrane region" description="Helical" evidence="7">
    <location>
        <begin position="103"/>
        <end position="124"/>
    </location>
</feature>
<keyword evidence="5 7" id="KW-1133">Transmembrane helix</keyword>
<evidence type="ECO:0000313" key="11">
    <source>
        <dbReference type="Proteomes" id="UP000400924"/>
    </source>
</evidence>
<evidence type="ECO:0000256" key="1">
    <source>
        <dbReference type="ARBA" id="ARBA00004651"/>
    </source>
</evidence>
<dbReference type="AlphaFoldDB" id="A0A5N8XIW7"/>
<evidence type="ECO:0000259" key="9">
    <source>
        <dbReference type="PROSITE" id="PS50928"/>
    </source>
</evidence>
<dbReference type="PANTHER" id="PTHR30193">
    <property type="entry name" value="ABC TRANSPORTER PERMEASE PROTEIN"/>
    <property type="match status" value="1"/>
</dbReference>
<dbReference type="EMBL" id="VJZC01000138">
    <property type="protein sequence ID" value="MPY59412.1"/>
    <property type="molecule type" value="Genomic_DNA"/>
</dbReference>
<dbReference type="InterPro" id="IPR051393">
    <property type="entry name" value="ABC_transporter_permease"/>
</dbReference>
<keyword evidence="3" id="KW-1003">Cell membrane</keyword>
<keyword evidence="4 7" id="KW-0812">Transmembrane</keyword>
<comment type="similarity">
    <text evidence="7">Belongs to the binding-protein-dependent transport system permease family.</text>
</comment>
<feature type="transmembrane region" description="Helical" evidence="7">
    <location>
        <begin position="294"/>
        <end position="316"/>
    </location>
</feature>
<feature type="region of interest" description="Disordered" evidence="8">
    <location>
        <begin position="1"/>
        <end position="29"/>
    </location>
</feature>
<proteinExistence type="inferred from homology"/>
<feature type="transmembrane region" description="Helical" evidence="7">
    <location>
        <begin position="39"/>
        <end position="65"/>
    </location>
</feature>
<evidence type="ECO:0000256" key="7">
    <source>
        <dbReference type="RuleBase" id="RU363032"/>
    </source>
</evidence>
<dbReference type="Proteomes" id="UP000400924">
    <property type="component" value="Unassembled WGS sequence"/>
</dbReference>
<reference evidence="10 11" key="1">
    <citation type="submission" date="2019-07" db="EMBL/GenBank/DDBJ databases">
        <title>New species of Amycolatopsis and Streptomyces.</title>
        <authorList>
            <person name="Duangmal K."/>
            <person name="Teo W.F.A."/>
            <person name="Lipun K."/>
        </authorList>
    </citation>
    <scope>NUCLEOTIDE SEQUENCE [LARGE SCALE GENOMIC DNA]</scope>
    <source>
        <strain evidence="10 11">NBRC 106415</strain>
    </source>
</reference>